<dbReference type="PANTHER" id="PTHR34290:SF2">
    <property type="entry name" value="OS04G0668800 PROTEIN"/>
    <property type="match status" value="1"/>
</dbReference>
<name>A0A1H4L7T1_9MICC</name>
<sequence length="134" mass="14802">MDAVFDGQCGFCTRAVGWVRRLDRHHRIAFHPFQDPLTLDAFRLSHEEARSAVWALTDDGGRFRGARAIAAILDTAVGGRFFATFYRIPGVGRLQEAVYSWVAAHRYRLPGVSPWCTEHPQDCSAAVPGAGCAL</sequence>
<feature type="domain" description="C2H2-type" evidence="1">
    <location>
        <begin position="9"/>
        <end position="31"/>
    </location>
</feature>
<dbReference type="InterPro" id="IPR044691">
    <property type="entry name" value="DCC1_Trx"/>
</dbReference>
<gene>
    <name evidence="2" type="ORF">SAMN04489745_0911</name>
</gene>
<dbReference type="AlphaFoldDB" id="A0A1H4L7T1"/>
<organism evidence="2 3">
    <name type="scientific">Arthrobacter woluwensis</name>
    <dbReference type="NCBI Taxonomy" id="156980"/>
    <lineage>
        <taxon>Bacteria</taxon>
        <taxon>Bacillati</taxon>
        <taxon>Actinomycetota</taxon>
        <taxon>Actinomycetes</taxon>
        <taxon>Micrococcales</taxon>
        <taxon>Micrococcaceae</taxon>
        <taxon>Arthrobacter</taxon>
    </lineage>
</organism>
<protein>
    <submittedName>
        <fullName evidence="2">Predicted thiol-disulfide oxidoreductase YuxK, DCC family</fullName>
    </submittedName>
</protein>
<dbReference type="Proteomes" id="UP000182652">
    <property type="component" value="Unassembled WGS sequence"/>
</dbReference>
<dbReference type="PROSITE" id="PS00028">
    <property type="entry name" value="ZINC_FINGER_C2H2_1"/>
    <property type="match status" value="1"/>
</dbReference>
<dbReference type="GO" id="GO:0015035">
    <property type="term" value="F:protein-disulfide reductase activity"/>
    <property type="evidence" value="ECO:0007669"/>
    <property type="project" value="InterPro"/>
</dbReference>
<dbReference type="InterPro" id="IPR007263">
    <property type="entry name" value="DCC1-like"/>
</dbReference>
<accession>A0A1H4L7T1</accession>
<dbReference type="RefSeq" id="WP_066215980.1">
    <property type="nucleotide sequence ID" value="NZ_FNSN01000003.1"/>
</dbReference>
<dbReference type="STRING" id="156980.SAMN04489745_0911"/>
<dbReference type="InterPro" id="IPR013087">
    <property type="entry name" value="Znf_C2H2_type"/>
</dbReference>
<dbReference type="EMBL" id="FNSN01000003">
    <property type="protein sequence ID" value="SEB66809.1"/>
    <property type="molecule type" value="Genomic_DNA"/>
</dbReference>
<evidence type="ECO:0000313" key="3">
    <source>
        <dbReference type="Proteomes" id="UP000182652"/>
    </source>
</evidence>
<evidence type="ECO:0000313" key="2">
    <source>
        <dbReference type="EMBL" id="SEB66809.1"/>
    </source>
</evidence>
<proteinExistence type="predicted"/>
<dbReference type="PANTHER" id="PTHR34290">
    <property type="entry name" value="SI:CH73-390P7.2"/>
    <property type="match status" value="1"/>
</dbReference>
<dbReference type="Pfam" id="PF04134">
    <property type="entry name" value="DCC1-like"/>
    <property type="match status" value="1"/>
</dbReference>
<evidence type="ECO:0000259" key="1">
    <source>
        <dbReference type="PROSITE" id="PS00028"/>
    </source>
</evidence>
<keyword evidence="3" id="KW-1185">Reference proteome</keyword>
<reference evidence="2 3" key="1">
    <citation type="submission" date="2016-10" db="EMBL/GenBank/DDBJ databases">
        <authorList>
            <person name="de Groot N.N."/>
        </authorList>
    </citation>
    <scope>NUCLEOTIDE SEQUENCE [LARGE SCALE GENOMIC DNA]</scope>
    <source>
        <strain evidence="2 3">DSM 10495</strain>
    </source>
</reference>